<feature type="non-terminal residue" evidence="18">
    <location>
        <position position="1"/>
    </location>
</feature>
<keyword evidence="4 17" id="KW-0812">Transmembrane</keyword>
<evidence type="ECO:0000256" key="8">
    <source>
        <dbReference type="ARBA" id="ARBA00023136"/>
    </source>
</evidence>
<evidence type="ECO:0000256" key="16">
    <source>
        <dbReference type="ARBA" id="ARBA00049966"/>
    </source>
</evidence>
<evidence type="ECO:0000256" key="7">
    <source>
        <dbReference type="ARBA" id="ARBA00022989"/>
    </source>
</evidence>
<comment type="caution">
    <text evidence="18">The sequence shown here is derived from an EMBL/GenBank/DDBJ whole genome shotgun (WGS) entry which is preliminary data.</text>
</comment>
<dbReference type="Proteomes" id="UP000004893">
    <property type="component" value="Unassembled WGS sequence"/>
</dbReference>
<keyword evidence="19" id="KW-1185">Reference proteome</keyword>
<comment type="subcellular location">
    <subcellularLocation>
        <location evidence="1">Membrane</location>
        <topology evidence="1">Multi-pass membrane protein</topology>
    </subcellularLocation>
</comment>
<dbReference type="EC" id="2.4.99.28" evidence="14"/>
<evidence type="ECO:0000256" key="4">
    <source>
        <dbReference type="ARBA" id="ARBA00022692"/>
    </source>
</evidence>
<evidence type="ECO:0000256" key="3">
    <source>
        <dbReference type="ARBA" id="ARBA00022679"/>
    </source>
</evidence>
<dbReference type="STRING" id="553973.CLOHYLEM_04747"/>
<gene>
    <name evidence="18" type="ORF">CLOHYLEM_04747</name>
</gene>
<dbReference type="PANTHER" id="PTHR30474">
    <property type="entry name" value="CELL CYCLE PROTEIN"/>
    <property type="match status" value="1"/>
</dbReference>
<dbReference type="GO" id="GO:0032153">
    <property type="term" value="C:cell division site"/>
    <property type="evidence" value="ECO:0007669"/>
    <property type="project" value="TreeGrafter"/>
</dbReference>
<reference evidence="18" key="1">
    <citation type="submission" date="2009-02" db="EMBL/GenBank/DDBJ databases">
        <authorList>
            <person name="Fulton L."/>
            <person name="Clifton S."/>
            <person name="Fulton B."/>
            <person name="Xu J."/>
            <person name="Minx P."/>
            <person name="Pepin K.H."/>
            <person name="Johnson M."/>
            <person name="Bhonagiri V."/>
            <person name="Nash W.E."/>
            <person name="Mardis E.R."/>
            <person name="Wilson R.K."/>
        </authorList>
    </citation>
    <scope>NUCLEOTIDE SEQUENCE [LARGE SCALE GENOMIC DNA]</scope>
    <source>
        <strain evidence="18">DSM 15053</strain>
    </source>
</reference>
<evidence type="ECO:0000256" key="13">
    <source>
        <dbReference type="ARBA" id="ARBA00041418"/>
    </source>
</evidence>
<comment type="catalytic activity">
    <reaction evidence="15">
        <text>[GlcNAc-(1-&gt;4)-Mur2Ac(oyl-L-Ala-gamma-D-Glu-L-Lys-D-Ala-D-Ala)](n)-di-trans,octa-cis-undecaprenyl diphosphate + beta-D-GlcNAc-(1-&gt;4)-Mur2Ac(oyl-L-Ala-gamma-D-Glu-L-Lys-D-Ala-D-Ala)-di-trans,octa-cis-undecaprenyl diphosphate = [GlcNAc-(1-&gt;4)-Mur2Ac(oyl-L-Ala-gamma-D-Glu-L-Lys-D-Ala-D-Ala)](n+1)-di-trans,octa-cis-undecaprenyl diphosphate + di-trans,octa-cis-undecaprenyl diphosphate + H(+)</text>
        <dbReference type="Rhea" id="RHEA:23708"/>
        <dbReference type="Rhea" id="RHEA-COMP:9602"/>
        <dbReference type="Rhea" id="RHEA-COMP:9603"/>
        <dbReference type="ChEBI" id="CHEBI:15378"/>
        <dbReference type="ChEBI" id="CHEBI:58405"/>
        <dbReference type="ChEBI" id="CHEBI:60033"/>
        <dbReference type="ChEBI" id="CHEBI:78435"/>
        <dbReference type="EC" id="2.4.99.28"/>
    </reaction>
</comment>
<dbReference type="GO" id="GO:0008360">
    <property type="term" value="P:regulation of cell shape"/>
    <property type="evidence" value="ECO:0007669"/>
    <property type="project" value="UniProtKB-KW"/>
</dbReference>
<keyword evidence="2" id="KW-0328">Glycosyltransferase</keyword>
<dbReference type="AlphaFoldDB" id="C0BY59"/>
<evidence type="ECO:0000256" key="9">
    <source>
        <dbReference type="ARBA" id="ARBA00032370"/>
    </source>
</evidence>
<dbReference type="GO" id="GO:0008955">
    <property type="term" value="F:peptidoglycan glycosyltransferase activity"/>
    <property type="evidence" value="ECO:0007669"/>
    <property type="project" value="UniProtKB-EC"/>
</dbReference>
<dbReference type="EMBL" id="ABYI02000015">
    <property type="protein sequence ID" value="EEG75216.1"/>
    <property type="molecule type" value="Genomic_DNA"/>
</dbReference>
<proteinExistence type="inferred from homology"/>
<protein>
    <recommendedName>
        <fullName evidence="12">Probable peptidoglycan glycosyltransferase FtsW</fullName>
        <ecNumber evidence="14">2.4.99.28</ecNumber>
    </recommendedName>
    <alternativeName>
        <fullName evidence="13">Cell division protein FtsW</fullName>
    </alternativeName>
    <alternativeName>
        <fullName evidence="10">Cell wall polymerase</fullName>
    </alternativeName>
    <alternativeName>
        <fullName evidence="9">Peptidoglycan polymerase</fullName>
    </alternativeName>
</protein>
<evidence type="ECO:0000256" key="2">
    <source>
        <dbReference type="ARBA" id="ARBA00022676"/>
    </source>
</evidence>
<keyword evidence="5" id="KW-0133">Cell shape</keyword>
<organism evidence="18 19">
    <name type="scientific">[Clostridium] hylemonae DSM 15053</name>
    <dbReference type="NCBI Taxonomy" id="553973"/>
    <lineage>
        <taxon>Bacteria</taxon>
        <taxon>Bacillati</taxon>
        <taxon>Bacillota</taxon>
        <taxon>Clostridia</taxon>
        <taxon>Lachnospirales</taxon>
        <taxon>Lachnospiraceae</taxon>
    </lineage>
</organism>
<keyword evidence="8 17" id="KW-0472">Membrane</keyword>
<dbReference type="GO" id="GO:0009252">
    <property type="term" value="P:peptidoglycan biosynthetic process"/>
    <property type="evidence" value="ECO:0007669"/>
    <property type="project" value="UniProtKB-KW"/>
</dbReference>
<keyword evidence="6" id="KW-0573">Peptidoglycan synthesis</keyword>
<dbReference type="GO" id="GO:0051301">
    <property type="term" value="P:cell division"/>
    <property type="evidence" value="ECO:0007669"/>
    <property type="project" value="InterPro"/>
</dbReference>
<evidence type="ECO:0000256" key="17">
    <source>
        <dbReference type="SAM" id="Phobius"/>
    </source>
</evidence>
<evidence type="ECO:0000256" key="11">
    <source>
        <dbReference type="ARBA" id="ARBA00038053"/>
    </source>
</evidence>
<reference evidence="18" key="2">
    <citation type="submission" date="2013-06" db="EMBL/GenBank/DDBJ databases">
        <title>Draft genome sequence of Clostridium hylemonae (DSM 15053).</title>
        <authorList>
            <person name="Sudarsanam P."/>
            <person name="Ley R."/>
            <person name="Guruge J."/>
            <person name="Turnbaugh P.J."/>
            <person name="Mahowald M."/>
            <person name="Liep D."/>
            <person name="Gordon J."/>
        </authorList>
    </citation>
    <scope>NUCLEOTIDE SEQUENCE</scope>
    <source>
        <strain evidence="18">DSM 15053</strain>
    </source>
</reference>
<keyword evidence="3" id="KW-0808">Transferase</keyword>
<dbReference type="InterPro" id="IPR001182">
    <property type="entry name" value="FtsW/RodA"/>
</dbReference>
<comment type="similarity">
    <text evidence="11">Belongs to the SEDS family. FtsW subfamily.</text>
</comment>
<dbReference type="PANTHER" id="PTHR30474:SF2">
    <property type="entry name" value="PEPTIDOGLYCAN GLYCOSYLTRANSFERASE FTSW-RELATED"/>
    <property type="match status" value="1"/>
</dbReference>
<sequence>VVINLIPTTGITLPFISYGGTSILFLTIEMGIALGVSRKIKFED</sequence>
<evidence type="ECO:0000313" key="19">
    <source>
        <dbReference type="Proteomes" id="UP000004893"/>
    </source>
</evidence>
<dbReference type="GO" id="GO:0015648">
    <property type="term" value="F:lipid-linked peptidoglycan transporter activity"/>
    <property type="evidence" value="ECO:0007669"/>
    <property type="project" value="TreeGrafter"/>
</dbReference>
<comment type="function">
    <text evidence="16">Peptidoglycan polymerase that is essential for cell division.</text>
</comment>
<dbReference type="GO" id="GO:0005886">
    <property type="term" value="C:plasma membrane"/>
    <property type="evidence" value="ECO:0007669"/>
    <property type="project" value="TreeGrafter"/>
</dbReference>
<evidence type="ECO:0000256" key="10">
    <source>
        <dbReference type="ARBA" id="ARBA00033270"/>
    </source>
</evidence>
<dbReference type="Pfam" id="PF01098">
    <property type="entry name" value="FTSW_RODA_SPOVE"/>
    <property type="match status" value="1"/>
</dbReference>
<feature type="transmembrane region" description="Helical" evidence="17">
    <location>
        <begin position="15"/>
        <end position="36"/>
    </location>
</feature>
<evidence type="ECO:0000256" key="1">
    <source>
        <dbReference type="ARBA" id="ARBA00004141"/>
    </source>
</evidence>
<evidence type="ECO:0000256" key="5">
    <source>
        <dbReference type="ARBA" id="ARBA00022960"/>
    </source>
</evidence>
<dbReference type="HOGENOM" id="CLU_3209095_0_0_9"/>
<evidence type="ECO:0000256" key="6">
    <source>
        <dbReference type="ARBA" id="ARBA00022984"/>
    </source>
</evidence>
<name>C0BY59_9FIRM</name>
<keyword evidence="7 17" id="KW-1133">Transmembrane helix</keyword>
<evidence type="ECO:0000256" key="12">
    <source>
        <dbReference type="ARBA" id="ARBA00041185"/>
    </source>
</evidence>
<dbReference type="RefSeq" id="WP_006442079.1">
    <property type="nucleotide sequence ID" value="NZ_GG657759.1"/>
</dbReference>
<accession>C0BY59</accession>
<evidence type="ECO:0000256" key="14">
    <source>
        <dbReference type="ARBA" id="ARBA00044770"/>
    </source>
</evidence>
<evidence type="ECO:0000256" key="15">
    <source>
        <dbReference type="ARBA" id="ARBA00049902"/>
    </source>
</evidence>
<evidence type="ECO:0000313" key="18">
    <source>
        <dbReference type="EMBL" id="EEG75216.1"/>
    </source>
</evidence>